<protein>
    <submittedName>
        <fullName evidence="2">Uncharacterized protein</fullName>
    </submittedName>
</protein>
<gene>
    <name evidence="2" type="ORF">KZO38_01710</name>
</gene>
<feature type="transmembrane region" description="Helical" evidence="1">
    <location>
        <begin position="81"/>
        <end position="99"/>
    </location>
</feature>
<evidence type="ECO:0000313" key="3">
    <source>
        <dbReference type="Proteomes" id="UP000788426"/>
    </source>
</evidence>
<name>A0ABS6YA95_9BACT</name>
<feature type="transmembrane region" description="Helical" evidence="1">
    <location>
        <begin position="12"/>
        <end position="31"/>
    </location>
</feature>
<keyword evidence="1" id="KW-0812">Transmembrane</keyword>
<keyword evidence="1" id="KW-0472">Membrane</keyword>
<keyword evidence="3" id="KW-1185">Reference proteome</keyword>
<dbReference type="EMBL" id="JAHXCT010000001">
    <property type="protein sequence ID" value="MBW4768486.1"/>
    <property type="molecule type" value="Genomic_DNA"/>
</dbReference>
<comment type="caution">
    <text evidence="2">The sequence shown here is derived from an EMBL/GenBank/DDBJ whole genome shotgun (WGS) entry which is preliminary data.</text>
</comment>
<feature type="transmembrane region" description="Helical" evidence="1">
    <location>
        <begin position="144"/>
        <end position="161"/>
    </location>
</feature>
<feature type="transmembrane region" description="Helical" evidence="1">
    <location>
        <begin position="105"/>
        <end position="124"/>
    </location>
</feature>
<organism evidence="2 3">
    <name type="scientific">Hoylesella nanceiensis</name>
    <dbReference type="NCBI Taxonomy" id="425941"/>
    <lineage>
        <taxon>Bacteria</taxon>
        <taxon>Pseudomonadati</taxon>
        <taxon>Bacteroidota</taxon>
        <taxon>Bacteroidia</taxon>
        <taxon>Bacteroidales</taxon>
        <taxon>Prevotellaceae</taxon>
        <taxon>Hoylesella</taxon>
    </lineage>
</organism>
<dbReference type="RefSeq" id="WP_219479309.1">
    <property type="nucleotide sequence ID" value="NZ_JABZTH010000009.1"/>
</dbReference>
<accession>A0ABS6YA95</accession>
<keyword evidence="1" id="KW-1133">Transmembrane helix</keyword>
<dbReference type="InterPro" id="IPR045692">
    <property type="entry name" value="DUF6057"/>
</dbReference>
<dbReference type="Proteomes" id="UP000788426">
    <property type="component" value="Unassembled WGS sequence"/>
</dbReference>
<evidence type="ECO:0000313" key="2">
    <source>
        <dbReference type="EMBL" id="MBW4768486.1"/>
    </source>
</evidence>
<feature type="transmembrane region" description="Helical" evidence="1">
    <location>
        <begin position="51"/>
        <end position="69"/>
    </location>
</feature>
<sequence>MAYLLKINTRQFARHFSTLIFVAFIFLYLYYYQSDTLTYVQHVLSNGKTHYNSLVGGIIITVISYIIVLLQQSFSKVIRRFRFIAFYLPSLFIAFLCDVDEHVSFNFYLLIIGLILYGLVIYWLKGIVKQSNDRYTSNFVDTLLFHLMYLIVLFFSISMIGNNDEKFHYRLRTERYILDKNYDLAIKVGEKSSVADSSLTMLRAFTLNKKHLLGDKLFTYNVVGGSSALLPMDSNSCLLLPQTFVEDDMKVRAKHKMSALKYFQRLDELQVKNKQYVDYLLCAYLLDKRLDDFVRTISRYYTIDNKLPKHYREALLLYTHTHTTPVLEYHDNVMEADYQDYAKLEKQYSNGITRKNKLKEVFGNTYWYYYQYAIS</sequence>
<reference evidence="2 3" key="1">
    <citation type="submission" date="2021-07" db="EMBL/GenBank/DDBJ databases">
        <title>Genomic diversity and antimicrobial resistance of Prevotella spp. isolated from chronic lung disease airways.</title>
        <authorList>
            <person name="Webb K.A."/>
            <person name="Olagoke O.S."/>
            <person name="Baird T."/>
            <person name="Neill J."/>
            <person name="Pham A."/>
            <person name="Wells T.J."/>
            <person name="Ramsay K.A."/>
            <person name="Bell S.C."/>
            <person name="Sarovich D.S."/>
            <person name="Price E.P."/>
        </authorList>
    </citation>
    <scope>NUCLEOTIDE SEQUENCE [LARGE SCALE GENOMIC DNA]</scope>
    <source>
        <strain evidence="2 3">SCHI0011.S.12</strain>
    </source>
</reference>
<dbReference type="Pfam" id="PF19529">
    <property type="entry name" value="DUF6057"/>
    <property type="match status" value="1"/>
</dbReference>
<evidence type="ECO:0000256" key="1">
    <source>
        <dbReference type="SAM" id="Phobius"/>
    </source>
</evidence>
<proteinExistence type="predicted"/>